<evidence type="ECO:0000313" key="11">
    <source>
        <dbReference type="EMBL" id="TBW39502.1"/>
    </source>
</evidence>
<keyword evidence="12" id="KW-1185">Reference proteome</keyword>
<dbReference type="GO" id="GO:0008927">
    <property type="term" value="F:mannonate dehydratase activity"/>
    <property type="evidence" value="ECO:0007669"/>
    <property type="project" value="UniProtKB-EC"/>
</dbReference>
<evidence type="ECO:0000256" key="6">
    <source>
        <dbReference type="ARBA" id="ARBA00007389"/>
    </source>
</evidence>
<evidence type="ECO:0000256" key="7">
    <source>
        <dbReference type="ARBA" id="ARBA00012927"/>
    </source>
</evidence>
<keyword evidence="8" id="KW-0408">Iron</keyword>
<protein>
    <recommendedName>
        <fullName evidence="7">mannonate dehydratase</fullName>
        <ecNumber evidence="7">4.2.1.8</ecNumber>
    </recommendedName>
</protein>
<evidence type="ECO:0000256" key="9">
    <source>
        <dbReference type="ARBA" id="ARBA00023211"/>
    </source>
</evidence>
<sequence>MKLGLGLYRHQLTDDNLAYARQLGCTHIVVHLVDYFAQGDQAGTGDSQPIGSSGGWGVTRVRDVWSVDELATIKARIEAAGLIWAAIENFDPGVWYDILLDGPRKEAQVEAIKQLIRNLGRVGIPVMGYNFSLAGVAGRATGLEARGGAETVGARGGTDQTPIPAGMVWNMVYDPDLLGTGVMPATTHAELWDRLAWFLREVVPVAEAAGVRLALHPDDPPFPMVRQAPRLVYEIPMYQRVLDLVPSPANAIECCVGTLSEMAGGHDLYDWLETYARQGALAYLHMRNVVGTVPTYTEVFIDEGQIDVLRVFRILQKHGFDGVIIPDHTPMVTSPAPWHVGKAFSLGYLRAMIAVAEAG</sequence>
<accession>A0A4Q9VU25</accession>
<dbReference type="InterPro" id="IPR036237">
    <property type="entry name" value="Xyl_isomerase-like_sf"/>
</dbReference>
<dbReference type="PANTHER" id="PTHR30387">
    <property type="entry name" value="MANNONATE DEHYDRATASE"/>
    <property type="match status" value="1"/>
</dbReference>
<dbReference type="Pfam" id="PF03786">
    <property type="entry name" value="UxuA"/>
    <property type="match status" value="2"/>
</dbReference>
<evidence type="ECO:0000256" key="2">
    <source>
        <dbReference type="ARBA" id="ARBA00001936"/>
    </source>
</evidence>
<comment type="pathway">
    <text evidence="5">Carbohydrate metabolism; pentose and glucuronate interconversion.</text>
</comment>
<evidence type="ECO:0000256" key="3">
    <source>
        <dbReference type="ARBA" id="ARBA00001954"/>
    </source>
</evidence>
<dbReference type="EMBL" id="SJFN01000007">
    <property type="protein sequence ID" value="TBW39502.1"/>
    <property type="molecule type" value="Genomic_DNA"/>
</dbReference>
<evidence type="ECO:0000256" key="1">
    <source>
        <dbReference type="ARBA" id="ARBA00001794"/>
    </source>
</evidence>
<name>A0A4Q9VU25_9HYPH</name>
<comment type="similarity">
    <text evidence="6">Belongs to the mannonate dehydratase family.</text>
</comment>
<evidence type="ECO:0000256" key="10">
    <source>
        <dbReference type="ARBA" id="ARBA00023239"/>
    </source>
</evidence>
<evidence type="ECO:0000256" key="4">
    <source>
        <dbReference type="ARBA" id="ARBA00002713"/>
    </source>
</evidence>
<dbReference type="UniPathway" id="UPA00246"/>
<dbReference type="GO" id="GO:0030145">
    <property type="term" value="F:manganese ion binding"/>
    <property type="evidence" value="ECO:0007669"/>
    <property type="project" value="TreeGrafter"/>
</dbReference>
<comment type="catalytic activity">
    <reaction evidence="1">
        <text>D-mannonate = 2-dehydro-3-deoxy-D-gluconate + H2O</text>
        <dbReference type="Rhea" id="RHEA:20097"/>
        <dbReference type="ChEBI" id="CHEBI:15377"/>
        <dbReference type="ChEBI" id="CHEBI:17767"/>
        <dbReference type="ChEBI" id="CHEBI:57990"/>
        <dbReference type="EC" id="4.2.1.8"/>
    </reaction>
</comment>
<comment type="cofactor">
    <cofactor evidence="3">
        <name>Fe(2+)</name>
        <dbReference type="ChEBI" id="CHEBI:29033"/>
    </cofactor>
</comment>
<dbReference type="AlphaFoldDB" id="A0A4Q9VU25"/>
<keyword evidence="10" id="KW-0456">Lyase</keyword>
<comment type="function">
    <text evidence="4">Catalyzes the dehydration of D-mannonate.</text>
</comment>
<evidence type="ECO:0000256" key="5">
    <source>
        <dbReference type="ARBA" id="ARBA00004892"/>
    </source>
</evidence>
<reference evidence="11 12" key="1">
    <citation type="submission" date="2019-02" db="EMBL/GenBank/DDBJ databases">
        <title>Siculibacillus lacustris gen. nov., sp. nov., a new rosette-forming bacterium isolated from a freshwater crater lake (Lake St. Ana, Romania).</title>
        <authorList>
            <person name="Felfoldi T."/>
            <person name="Marton Z."/>
            <person name="Szabo A."/>
            <person name="Mentes A."/>
            <person name="Boka K."/>
            <person name="Marialigeti K."/>
            <person name="Mathe I."/>
            <person name="Koncz M."/>
            <person name="Schumann P."/>
            <person name="Toth E."/>
        </authorList>
    </citation>
    <scope>NUCLEOTIDE SEQUENCE [LARGE SCALE GENOMIC DNA]</scope>
    <source>
        <strain evidence="11 12">SA-279</strain>
    </source>
</reference>
<dbReference type="PANTHER" id="PTHR30387:SF2">
    <property type="entry name" value="MANNONATE DEHYDRATASE"/>
    <property type="match status" value="1"/>
</dbReference>
<dbReference type="Gene3D" id="3.20.20.150">
    <property type="entry name" value="Divalent-metal-dependent TIM barrel enzymes"/>
    <property type="match status" value="1"/>
</dbReference>
<organism evidence="11 12">
    <name type="scientific">Siculibacillus lacustris</name>
    <dbReference type="NCBI Taxonomy" id="1549641"/>
    <lineage>
        <taxon>Bacteria</taxon>
        <taxon>Pseudomonadati</taxon>
        <taxon>Pseudomonadota</taxon>
        <taxon>Alphaproteobacteria</taxon>
        <taxon>Hyphomicrobiales</taxon>
        <taxon>Ancalomicrobiaceae</taxon>
        <taxon>Siculibacillus</taxon>
    </lineage>
</organism>
<dbReference type="Proteomes" id="UP000292781">
    <property type="component" value="Unassembled WGS sequence"/>
</dbReference>
<dbReference type="RefSeq" id="WP_131307383.1">
    <property type="nucleotide sequence ID" value="NZ_SJFN01000007.1"/>
</dbReference>
<dbReference type="InterPro" id="IPR004628">
    <property type="entry name" value="Man_deHydtase"/>
</dbReference>
<keyword evidence="9" id="KW-0464">Manganese</keyword>
<dbReference type="EC" id="4.2.1.8" evidence="7"/>
<evidence type="ECO:0000313" key="12">
    <source>
        <dbReference type="Proteomes" id="UP000292781"/>
    </source>
</evidence>
<dbReference type="OrthoDB" id="9780250at2"/>
<comment type="caution">
    <text evidence="11">The sequence shown here is derived from an EMBL/GenBank/DDBJ whole genome shotgun (WGS) entry which is preliminary data.</text>
</comment>
<proteinExistence type="inferred from homology"/>
<dbReference type="GO" id="GO:0042840">
    <property type="term" value="P:D-glucuronate catabolic process"/>
    <property type="evidence" value="ECO:0007669"/>
    <property type="project" value="TreeGrafter"/>
</dbReference>
<comment type="cofactor">
    <cofactor evidence="2">
        <name>Mn(2+)</name>
        <dbReference type="ChEBI" id="CHEBI:29035"/>
    </cofactor>
</comment>
<evidence type="ECO:0000256" key="8">
    <source>
        <dbReference type="ARBA" id="ARBA00023004"/>
    </source>
</evidence>
<gene>
    <name evidence="11" type="ORF">EYW49_06425</name>
</gene>
<dbReference type="GO" id="GO:0008198">
    <property type="term" value="F:ferrous iron binding"/>
    <property type="evidence" value="ECO:0007669"/>
    <property type="project" value="TreeGrafter"/>
</dbReference>
<dbReference type="SUPFAM" id="SSF51658">
    <property type="entry name" value="Xylose isomerase-like"/>
    <property type="match status" value="1"/>
</dbReference>